<sequence>MLKLKFDANLETPIYKQITRSLKEEIDFGDLKGRSRLPSVTALSESNEISFVTISRAYRQLKKEGYISYTEGKGYFVCKRDNCLKILMVLNKLSSYKKYIYYSFKHALEKEAQVDLKIHHYDPSVFKSIINESLGKYDYYVIMPHFFNGADEEEYLQTFRLIPHDKLLLLDKDLPQLDDEIMAVYQDFEKDIFNALNGAEDLLQKYKKGVLIFPGWSNHPSEVILGAKSYCKENGKTFRIAHEAEMELIKKGTFFIVTKEADLAELLKLIKISNLKLGEDIGVISFNETVLKELLDITVITTDWEQMGATAGNLILNKNFKRIKNPFKLIKRGSL</sequence>
<keyword evidence="2" id="KW-0238">DNA-binding</keyword>
<dbReference type="InterPro" id="IPR036390">
    <property type="entry name" value="WH_DNA-bd_sf"/>
</dbReference>
<evidence type="ECO:0000313" key="6">
    <source>
        <dbReference type="Proteomes" id="UP000292884"/>
    </source>
</evidence>
<gene>
    <name evidence="5" type="ORF">EZ428_18475</name>
</gene>
<evidence type="ECO:0000259" key="4">
    <source>
        <dbReference type="PROSITE" id="PS50949"/>
    </source>
</evidence>
<dbReference type="Gene3D" id="3.40.50.2300">
    <property type="match status" value="2"/>
</dbReference>
<evidence type="ECO:0000256" key="2">
    <source>
        <dbReference type="ARBA" id="ARBA00023125"/>
    </source>
</evidence>
<evidence type="ECO:0000256" key="3">
    <source>
        <dbReference type="ARBA" id="ARBA00023163"/>
    </source>
</evidence>
<keyword evidence="6" id="KW-1185">Reference proteome</keyword>
<dbReference type="Pfam" id="PF00392">
    <property type="entry name" value="GntR"/>
    <property type="match status" value="1"/>
</dbReference>
<keyword evidence="1" id="KW-0805">Transcription regulation</keyword>
<dbReference type="AlphaFoldDB" id="A0A4R0MP84"/>
<protein>
    <submittedName>
        <fullName evidence="5">GntR family transcriptional regulator</fullName>
    </submittedName>
</protein>
<organism evidence="5 6">
    <name type="scientific">Pedobacter frigiditerrae</name>
    <dbReference type="NCBI Taxonomy" id="2530452"/>
    <lineage>
        <taxon>Bacteria</taxon>
        <taxon>Pseudomonadati</taxon>
        <taxon>Bacteroidota</taxon>
        <taxon>Sphingobacteriia</taxon>
        <taxon>Sphingobacteriales</taxon>
        <taxon>Sphingobacteriaceae</taxon>
        <taxon>Pedobacter</taxon>
    </lineage>
</organism>
<dbReference type="CDD" id="cd07377">
    <property type="entry name" value="WHTH_GntR"/>
    <property type="match status" value="1"/>
</dbReference>
<dbReference type="PROSITE" id="PS50949">
    <property type="entry name" value="HTH_GNTR"/>
    <property type="match status" value="1"/>
</dbReference>
<dbReference type="GO" id="GO:0003677">
    <property type="term" value="F:DNA binding"/>
    <property type="evidence" value="ECO:0007669"/>
    <property type="project" value="UniProtKB-KW"/>
</dbReference>
<dbReference type="Gene3D" id="1.10.10.10">
    <property type="entry name" value="Winged helix-like DNA-binding domain superfamily/Winged helix DNA-binding domain"/>
    <property type="match status" value="1"/>
</dbReference>
<proteinExistence type="predicted"/>
<evidence type="ECO:0000313" key="5">
    <source>
        <dbReference type="EMBL" id="TCC88625.1"/>
    </source>
</evidence>
<keyword evidence="3" id="KW-0804">Transcription</keyword>
<evidence type="ECO:0000256" key="1">
    <source>
        <dbReference type="ARBA" id="ARBA00023015"/>
    </source>
</evidence>
<dbReference type="InterPro" id="IPR028082">
    <property type="entry name" value="Peripla_BP_I"/>
</dbReference>
<dbReference type="PANTHER" id="PTHR38445">
    <property type="entry name" value="HTH-TYPE TRANSCRIPTIONAL REPRESSOR YTRA"/>
    <property type="match status" value="1"/>
</dbReference>
<dbReference type="EMBL" id="SJSK01000005">
    <property type="protein sequence ID" value="TCC88625.1"/>
    <property type="molecule type" value="Genomic_DNA"/>
</dbReference>
<dbReference type="Proteomes" id="UP000292884">
    <property type="component" value="Unassembled WGS sequence"/>
</dbReference>
<dbReference type="OrthoDB" id="742238at2"/>
<dbReference type="PANTHER" id="PTHR38445:SF10">
    <property type="entry name" value="GNTR-FAMILY TRANSCRIPTIONAL REGULATOR"/>
    <property type="match status" value="1"/>
</dbReference>
<dbReference type="RefSeq" id="WP_131554679.1">
    <property type="nucleotide sequence ID" value="NZ_SJSK01000005.1"/>
</dbReference>
<reference evidence="5 6" key="1">
    <citation type="submission" date="2019-02" db="EMBL/GenBank/DDBJ databases">
        <title>Pedobacter sp. RP-1-13 sp. nov., isolated from Arctic soil.</title>
        <authorList>
            <person name="Dahal R.H."/>
        </authorList>
    </citation>
    <scope>NUCLEOTIDE SEQUENCE [LARGE SCALE GENOMIC DNA]</scope>
    <source>
        <strain evidence="5 6">RP-1-13</strain>
    </source>
</reference>
<dbReference type="SUPFAM" id="SSF46785">
    <property type="entry name" value="Winged helix' DNA-binding domain"/>
    <property type="match status" value="1"/>
</dbReference>
<name>A0A4R0MP84_9SPHI</name>
<accession>A0A4R0MP84</accession>
<dbReference type="GO" id="GO:0003700">
    <property type="term" value="F:DNA-binding transcription factor activity"/>
    <property type="evidence" value="ECO:0007669"/>
    <property type="project" value="InterPro"/>
</dbReference>
<dbReference type="InterPro" id="IPR000524">
    <property type="entry name" value="Tscrpt_reg_HTH_GntR"/>
</dbReference>
<comment type="caution">
    <text evidence="5">The sequence shown here is derived from an EMBL/GenBank/DDBJ whole genome shotgun (WGS) entry which is preliminary data.</text>
</comment>
<dbReference type="InterPro" id="IPR036388">
    <property type="entry name" value="WH-like_DNA-bd_sf"/>
</dbReference>
<dbReference type="SMART" id="SM00345">
    <property type="entry name" value="HTH_GNTR"/>
    <property type="match status" value="1"/>
</dbReference>
<feature type="domain" description="HTH gntR-type" evidence="4">
    <location>
        <begin position="12"/>
        <end position="80"/>
    </location>
</feature>
<dbReference type="SUPFAM" id="SSF53822">
    <property type="entry name" value="Periplasmic binding protein-like I"/>
    <property type="match status" value="1"/>
</dbReference>